<gene>
    <name evidence="1" type="ORF">S03H2_27193</name>
</gene>
<evidence type="ECO:0000313" key="1">
    <source>
        <dbReference type="EMBL" id="GAH59128.1"/>
    </source>
</evidence>
<proteinExistence type="predicted"/>
<dbReference type="EMBL" id="BARU01016174">
    <property type="protein sequence ID" value="GAH59128.1"/>
    <property type="molecule type" value="Genomic_DNA"/>
</dbReference>
<reference evidence="1" key="1">
    <citation type="journal article" date="2014" name="Front. Microbiol.">
        <title>High frequency of phylogenetically diverse reductive dehalogenase-homologous genes in deep subseafloor sedimentary metagenomes.</title>
        <authorList>
            <person name="Kawai M."/>
            <person name="Futagami T."/>
            <person name="Toyoda A."/>
            <person name="Takaki Y."/>
            <person name="Nishi S."/>
            <person name="Hori S."/>
            <person name="Arai W."/>
            <person name="Tsubouchi T."/>
            <person name="Morono Y."/>
            <person name="Uchiyama I."/>
            <person name="Ito T."/>
            <person name="Fujiyama A."/>
            <person name="Inagaki F."/>
            <person name="Takami H."/>
        </authorList>
    </citation>
    <scope>NUCLEOTIDE SEQUENCE</scope>
    <source>
        <strain evidence="1">Expedition CK06-06</strain>
    </source>
</reference>
<name>X1INL3_9ZZZZ</name>
<accession>X1INL3</accession>
<feature type="non-terminal residue" evidence="1">
    <location>
        <position position="1"/>
    </location>
</feature>
<sequence length="44" mass="5103">DLQTYPAGTWGPESADRMLEREGHRWWPVNGQRDSDEAIRLCSD</sequence>
<organism evidence="1">
    <name type="scientific">marine sediment metagenome</name>
    <dbReference type="NCBI Taxonomy" id="412755"/>
    <lineage>
        <taxon>unclassified sequences</taxon>
        <taxon>metagenomes</taxon>
        <taxon>ecological metagenomes</taxon>
    </lineage>
</organism>
<protein>
    <submittedName>
        <fullName evidence="1">Uncharacterized protein</fullName>
    </submittedName>
</protein>
<dbReference type="AlphaFoldDB" id="X1INL3"/>
<comment type="caution">
    <text evidence="1">The sequence shown here is derived from an EMBL/GenBank/DDBJ whole genome shotgun (WGS) entry which is preliminary data.</text>
</comment>
<feature type="non-terminal residue" evidence="1">
    <location>
        <position position="44"/>
    </location>
</feature>